<dbReference type="PANTHER" id="PTHR31377">
    <property type="entry name" value="AGMATINE DEIMINASE-RELATED"/>
    <property type="match status" value="1"/>
</dbReference>
<proteinExistence type="predicted"/>
<comment type="caution">
    <text evidence="2">The sequence shown here is derived from an EMBL/GenBank/DDBJ whole genome shotgun (WGS) entry which is preliminary data.</text>
</comment>
<dbReference type="Proteomes" id="UP001491552">
    <property type="component" value="Unassembled WGS sequence"/>
</dbReference>
<evidence type="ECO:0000313" key="2">
    <source>
        <dbReference type="EMBL" id="MEQ2511527.1"/>
    </source>
</evidence>
<evidence type="ECO:0000256" key="1">
    <source>
        <dbReference type="ARBA" id="ARBA00022801"/>
    </source>
</evidence>
<dbReference type="RefSeq" id="WP_349136247.1">
    <property type="nucleotide sequence ID" value="NZ_JBBMFF010000237.1"/>
</dbReference>
<keyword evidence="1" id="KW-0378">Hydrolase</keyword>
<dbReference type="EMBL" id="JBBMFF010000237">
    <property type="protein sequence ID" value="MEQ2511527.1"/>
    <property type="molecule type" value="Genomic_DNA"/>
</dbReference>
<name>A0ABV1G7Y3_9FIRM</name>
<dbReference type="PANTHER" id="PTHR31377:SF0">
    <property type="entry name" value="AGMATINE DEIMINASE-RELATED"/>
    <property type="match status" value="1"/>
</dbReference>
<reference evidence="2 3" key="1">
    <citation type="submission" date="2024-03" db="EMBL/GenBank/DDBJ databases">
        <title>Human intestinal bacterial collection.</title>
        <authorList>
            <person name="Pauvert C."/>
            <person name="Hitch T.C.A."/>
            <person name="Clavel T."/>
        </authorList>
    </citation>
    <scope>NUCLEOTIDE SEQUENCE [LARGE SCALE GENOMIC DNA]</scope>
    <source>
        <strain evidence="2 3">CLA-AA-H192</strain>
    </source>
</reference>
<evidence type="ECO:0000313" key="3">
    <source>
        <dbReference type="Proteomes" id="UP001491552"/>
    </source>
</evidence>
<keyword evidence="3" id="KW-1185">Reference proteome</keyword>
<organism evidence="2 3">
    <name type="scientific">Faecousia intestinalis</name>
    <dbReference type="NCBI Taxonomy" id="3133167"/>
    <lineage>
        <taxon>Bacteria</taxon>
        <taxon>Bacillati</taxon>
        <taxon>Bacillota</taxon>
        <taxon>Clostridia</taxon>
        <taxon>Eubacteriales</taxon>
        <taxon>Oscillospiraceae</taxon>
        <taxon>Faecousia</taxon>
    </lineage>
</organism>
<protein>
    <submittedName>
        <fullName evidence="2">Agmatine deiminase family protein</fullName>
    </submittedName>
</protein>
<dbReference type="Gene3D" id="3.75.10.10">
    <property type="entry name" value="L-arginine/glycine Amidinotransferase, Chain A"/>
    <property type="match status" value="1"/>
</dbReference>
<dbReference type="InterPro" id="IPR007466">
    <property type="entry name" value="Peptidyl-Arg-deiminase_porph"/>
</dbReference>
<dbReference type="SUPFAM" id="SSF55909">
    <property type="entry name" value="Pentein"/>
    <property type="match status" value="1"/>
</dbReference>
<sequence length="289" mass="32796">MRKMTSIIQLLYFSDLLPDKYPDDSANLFAALEKHHVAYGFIKGAKDIRIRDFMPIQIRGRFKRDNVLFRYEPSYLKNHRDLQTDFLQDIDTNWQLVNGWRPPRDFDKSEINLDGGNILISRGTRGEKVVIISDRIFSENPQYGKAELVRELASVIDHRGCEMIIIIPSLESDITGHADNMVRFLDGQTVLCNEAFLSGSFNQQLQTILQYHGLDVLEFPSASTDGQRSYLNYLETDEAVFLPVFGIEADARAVAAAEKLFSKPVEPVMIPNIATDGSGLHSISWGMSY</sequence>
<dbReference type="Pfam" id="PF04371">
    <property type="entry name" value="PAD_porph"/>
    <property type="match status" value="1"/>
</dbReference>
<gene>
    <name evidence="2" type="ORF">WMO66_09765</name>
</gene>
<accession>A0ABV1G7Y3</accession>